<evidence type="ECO:0000256" key="3">
    <source>
        <dbReference type="ARBA" id="ARBA00022448"/>
    </source>
</evidence>
<dbReference type="PROSITE" id="PS50920">
    <property type="entry name" value="SOLCAR"/>
    <property type="match status" value="3"/>
</dbReference>
<dbReference type="EMBL" id="CDSF01000155">
    <property type="protein sequence ID" value="CEP03852.1"/>
    <property type="molecule type" value="Genomic_DNA"/>
</dbReference>
<keyword evidence="5" id="KW-0677">Repeat</keyword>
<name>A0A0G4J8K4_PLABS</name>
<feature type="signal peptide" evidence="10">
    <location>
        <begin position="1"/>
        <end position="19"/>
    </location>
</feature>
<comment type="subcellular location">
    <subcellularLocation>
        <location evidence="1">Membrane</location>
        <topology evidence="1">Multi-pass membrane protein</topology>
    </subcellularLocation>
</comment>
<accession>A0A0G4J8K4</accession>
<dbReference type="OrthoDB" id="415315at2759"/>
<evidence type="ECO:0000256" key="2">
    <source>
        <dbReference type="ARBA" id="ARBA00006375"/>
    </source>
</evidence>
<evidence type="ECO:0000256" key="10">
    <source>
        <dbReference type="SAM" id="SignalP"/>
    </source>
</evidence>
<sequence>MTFMNVATVIMATTWLAVAGSDQPPNSPPGPVTTKFAGDFTAGALALMISFAIVHPLDTLRTRIQSENLKAVPRSSASPLTRGFLVSILWAGPQGGLRFGTYEVARDNFDIPVALSAVAGDLASTIVKIPREVLTQNMQSGRYSNTFHAVRDIGLIGLFRGGVATELRDIPFMVILFTTYDMARHVSGRSEPVMQILSGGVSGALAAAITTPADVVKTRIMTSTEHPPPSTWAVWMRAYKERALFSGVLPRSAWWFFVCSTFFPLYESFKAAVHRTGPDVNHG</sequence>
<dbReference type="Proteomes" id="UP000039324">
    <property type="component" value="Unassembled WGS sequence"/>
</dbReference>
<dbReference type="SUPFAM" id="SSF103506">
    <property type="entry name" value="Mitochondrial carrier"/>
    <property type="match status" value="1"/>
</dbReference>
<organism evidence="11 13">
    <name type="scientific">Plasmodiophora brassicae</name>
    <name type="common">Clubroot disease agent</name>
    <dbReference type="NCBI Taxonomy" id="37360"/>
    <lineage>
        <taxon>Eukaryota</taxon>
        <taxon>Sar</taxon>
        <taxon>Rhizaria</taxon>
        <taxon>Endomyxa</taxon>
        <taxon>Phytomyxea</taxon>
        <taxon>Plasmodiophorida</taxon>
        <taxon>Plasmodiophoridae</taxon>
        <taxon>Plasmodiophora</taxon>
    </lineage>
</organism>
<keyword evidence="12" id="KW-0496">Mitochondrion</keyword>
<dbReference type="InterPro" id="IPR018108">
    <property type="entry name" value="MCP_transmembrane"/>
</dbReference>
<dbReference type="OMA" id="IFFCFFE"/>
<evidence type="ECO:0008006" key="15">
    <source>
        <dbReference type="Google" id="ProtNLM"/>
    </source>
</evidence>
<evidence type="ECO:0000313" key="12">
    <source>
        <dbReference type="EMBL" id="SPQ99812.1"/>
    </source>
</evidence>
<evidence type="ECO:0000313" key="13">
    <source>
        <dbReference type="Proteomes" id="UP000039324"/>
    </source>
</evidence>
<protein>
    <recommendedName>
        <fullName evidence="15">Mitochondrial carrier protein</fullName>
    </recommendedName>
</protein>
<feature type="repeat" description="Solcar" evidence="8">
    <location>
        <begin position="111"/>
        <end position="186"/>
    </location>
</feature>
<evidence type="ECO:0000256" key="8">
    <source>
        <dbReference type="PROSITE-ProRule" id="PRU00282"/>
    </source>
</evidence>
<gene>
    <name evidence="11" type="ORF">PBRA_003459</name>
    <name evidence="12" type="ORF">PLBR_LOCUS7027</name>
</gene>
<comment type="similarity">
    <text evidence="2 9">Belongs to the mitochondrial carrier (TC 2.A.29) family.</text>
</comment>
<dbReference type="EMBL" id="OVEO01000012">
    <property type="protein sequence ID" value="SPQ99812.1"/>
    <property type="molecule type" value="Genomic_DNA"/>
</dbReference>
<feature type="repeat" description="Solcar" evidence="8">
    <location>
        <begin position="34"/>
        <end position="108"/>
    </location>
</feature>
<keyword evidence="10" id="KW-0732">Signal</keyword>
<proteinExistence type="inferred from homology"/>
<dbReference type="Pfam" id="PF00153">
    <property type="entry name" value="Mito_carr"/>
    <property type="match status" value="3"/>
</dbReference>
<evidence type="ECO:0000256" key="4">
    <source>
        <dbReference type="ARBA" id="ARBA00022692"/>
    </source>
</evidence>
<evidence type="ECO:0000256" key="5">
    <source>
        <dbReference type="ARBA" id="ARBA00022737"/>
    </source>
</evidence>
<keyword evidence="7 8" id="KW-0472">Membrane</keyword>
<keyword evidence="13" id="KW-1185">Reference proteome</keyword>
<keyword evidence="3 9" id="KW-0813">Transport</keyword>
<reference evidence="11 13" key="1">
    <citation type="submission" date="2015-02" db="EMBL/GenBank/DDBJ databases">
        <authorList>
            <person name="Chooi Y.-H."/>
        </authorList>
    </citation>
    <scope>NUCLEOTIDE SEQUENCE [LARGE SCALE GENOMIC DNA]</scope>
    <source>
        <strain evidence="11">E3</strain>
    </source>
</reference>
<feature type="chain" id="PRO_5036293224" description="Mitochondrial carrier protein" evidence="10">
    <location>
        <begin position="20"/>
        <end position="283"/>
    </location>
</feature>
<evidence type="ECO:0000313" key="11">
    <source>
        <dbReference type="EMBL" id="CEP03852.1"/>
    </source>
</evidence>
<dbReference type="GO" id="GO:0016020">
    <property type="term" value="C:membrane"/>
    <property type="evidence" value="ECO:0007669"/>
    <property type="project" value="UniProtKB-SubCell"/>
</dbReference>
<keyword evidence="6" id="KW-1133">Transmembrane helix</keyword>
<evidence type="ECO:0000256" key="1">
    <source>
        <dbReference type="ARBA" id="ARBA00004141"/>
    </source>
</evidence>
<reference evidence="12 14" key="2">
    <citation type="submission" date="2018-03" db="EMBL/GenBank/DDBJ databases">
        <authorList>
            <person name="Fogelqvist J."/>
        </authorList>
    </citation>
    <scope>NUCLEOTIDE SEQUENCE [LARGE SCALE GENOMIC DNA]</scope>
</reference>
<dbReference type="Proteomes" id="UP000290189">
    <property type="component" value="Unassembled WGS sequence"/>
</dbReference>
<dbReference type="PANTHER" id="PTHR45667">
    <property type="entry name" value="S-ADENOSYLMETHIONINE MITOCHONDRIAL CARRIER PROTEIN"/>
    <property type="match status" value="1"/>
</dbReference>
<evidence type="ECO:0000313" key="14">
    <source>
        <dbReference type="Proteomes" id="UP000290189"/>
    </source>
</evidence>
<evidence type="ECO:0000256" key="9">
    <source>
        <dbReference type="RuleBase" id="RU000488"/>
    </source>
</evidence>
<evidence type="ECO:0000256" key="7">
    <source>
        <dbReference type="ARBA" id="ARBA00023136"/>
    </source>
</evidence>
<geneLocation type="mitochondrion" evidence="12"/>
<evidence type="ECO:0000256" key="6">
    <source>
        <dbReference type="ARBA" id="ARBA00022989"/>
    </source>
</evidence>
<keyword evidence="4 8" id="KW-0812">Transmembrane</keyword>
<dbReference type="Gene3D" id="1.50.40.10">
    <property type="entry name" value="Mitochondrial carrier domain"/>
    <property type="match status" value="1"/>
</dbReference>
<dbReference type="AlphaFoldDB" id="A0A0G4J8K4"/>
<dbReference type="InterPro" id="IPR023395">
    <property type="entry name" value="MCP_dom_sf"/>
</dbReference>
<feature type="repeat" description="Solcar" evidence="8">
    <location>
        <begin position="190"/>
        <end position="272"/>
    </location>
</feature>